<sequence>MERHVPAKAMTRDLKPLRVRKEPPTLEEAVFAAQGLTDDVDQQTDIVAGLMDLTPDEVRPRVAKEVAASQNRSTTTVETRARTTRTVVVEKARRFRVSIPPGTTVDLTRRAPAR</sequence>
<proteinExistence type="predicted"/>
<protein>
    <submittedName>
        <fullName evidence="1">Uncharacterized protein</fullName>
    </submittedName>
</protein>
<organism evidence="1">
    <name type="scientific">Alsobacter sp. KACC 23698</name>
    <dbReference type="NCBI Taxonomy" id="3149229"/>
    <lineage>
        <taxon>Bacteria</taxon>
        <taxon>Pseudomonadati</taxon>
        <taxon>Pseudomonadota</taxon>
        <taxon>Alphaproteobacteria</taxon>
        <taxon>Hyphomicrobiales</taxon>
        <taxon>Alsobacteraceae</taxon>
        <taxon>Alsobacter</taxon>
    </lineage>
</organism>
<name>A0AAU7JNX5_9HYPH</name>
<reference evidence="1" key="1">
    <citation type="submission" date="2024-05" db="EMBL/GenBank/DDBJ databases">
        <authorList>
            <person name="Kim S."/>
            <person name="Heo J."/>
            <person name="Choi H."/>
            <person name="Choi Y."/>
            <person name="Kwon S.-W."/>
            <person name="Kim Y."/>
        </authorList>
    </citation>
    <scope>NUCLEOTIDE SEQUENCE</scope>
    <source>
        <strain evidence="1">KACC 23698</strain>
    </source>
</reference>
<accession>A0AAU7JNX5</accession>
<gene>
    <name evidence="1" type="ORF">ABEG18_00920</name>
</gene>
<dbReference type="EMBL" id="CP157484">
    <property type="protein sequence ID" value="XBO41649.1"/>
    <property type="molecule type" value="Genomic_DNA"/>
</dbReference>
<evidence type="ECO:0000313" key="1">
    <source>
        <dbReference type="EMBL" id="XBO41649.1"/>
    </source>
</evidence>
<dbReference type="AlphaFoldDB" id="A0AAU7JNX5"/>